<dbReference type="PRINTS" id="PR00081">
    <property type="entry name" value="GDHRDH"/>
</dbReference>
<evidence type="ECO:0000313" key="4">
    <source>
        <dbReference type="EMBL" id="GAX18820.1"/>
    </source>
</evidence>
<dbReference type="Pfam" id="PF00106">
    <property type="entry name" value="adh_short"/>
    <property type="match status" value="1"/>
</dbReference>
<keyword evidence="5" id="KW-1185">Reference proteome</keyword>
<dbReference type="InParanoid" id="A0A1Z5JXS7"/>
<dbReference type="AlphaFoldDB" id="A0A1Z5JXS7"/>
<keyword evidence="2" id="KW-0560">Oxidoreductase</keyword>
<comment type="similarity">
    <text evidence="1">Belongs to the short-chain dehydrogenases/reductases (SDR) family.</text>
</comment>
<dbReference type="Proteomes" id="UP000198406">
    <property type="component" value="Unassembled WGS sequence"/>
</dbReference>
<keyword evidence="3" id="KW-0472">Membrane</keyword>
<dbReference type="Gene3D" id="3.40.50.720">
    <property type="entry name" value="NAD(P)-binding Rossmann-like Domain"/>
    <property type="match status" value="1"/>
</dbReference>
<dbReference type="EMBL" id="BDSP01000132">
    <property type="protein sequence ID" value="GAX18820.1"/>
    <property type="molecule type" value="Genomic_DNA"/>
</dbReference>
<organism evidence="4 5">
    <name type="scientific">Fistulifera solaris</name>
    <name type="common">Oleaginous diatom</name>
    <dbReference type="NCBI Taxonomy" id="1519565"/>
    <lineage>
        <taxon>Eukaryota</taxon>
        <taxon>Sar</taxon>
        <taxon>Stramenopiles</taxon>
        <taxon>Ochrophyta</taxon>
        <taxon>Bacillariophyta</taxon>
        <taxon>Bacillariophyceae</taxon>
        <taxon>Bacillariophycidae</taxon>
        <taxon>Naviculales</taxon>
        <taxon>Naviculaceae</taxon>
        <taxon>Fistulifera</taxon>
    </lineage>
</organism>
<dbReference type="InterPro" id="IPR002347">
    <property type="entry name" value="SDR_fam"/>
</dbReference>
<dbReference type="InterPro" id="IPR036291">
    <property type="entry name" value="NAD(P)-bd_dom_sf"/>
</dbReference>
<dbReference type="GO" id="GO:0016491">
    <property type="term" value="F:oxidoreductase activity"/>
    <property type="evidence" value="ECO:0007669"/>
    <property type="project" value="UniProtKB-KW"/>
</dbReference>
<protein>
    <submittedName>
        <fullName evidence="4">Uncharacterized protein</fullName>
    </submittedName>
</protein>
<proteinExistence type="inferred from homology"/>
<keyword evidence="3" id="KW-1133">Transmembrane helix</keyword>
<dbReference type="OrthoDB" id="47007at2759"/>
<evidence type="ECO:0000256" key="1">
    <source>
        <dbReference type="ARBA" id="ARBA00006484"/>
    </source>
</evidence>
<keyword evidence="3" id="KW-0812">Transmembrane</keyword>
<feature type="transmembrane region" description="Helical" evidence="3">
    <location>
        <begin position="6"/>
        <end position="29"/>
    </location>
</feature>
<reference evidence="4 5" key="1">
    <citation type="journal article" date="2015" name="Plant Cell">
        <title>Oil accumulation by the oleaginous diatom Fistulifera solaris as revealed by the genome and transcriptome.</title>
        <authorList>
            <person name="Tanaka T."/>
            <person name="Maeda Y."/>
            <person name="Veluchamy A."/>
            <person name="Tanaka M."/>
            <person name="Abida H."/>
            <person name="Marechal E."/>
            <person name="Bowler C."/>
            <person name="Muto M."/>
            <person name="Sunaga Y."/>
            <person name="Tanaka M."/>
            <person name="Yoshino T."/>
            <person name="Taniguchi T."/>
            <person name="Fukuda Y."/>
            <person name="Nemoto M."/>
            <person name="Matsumoto M."/>
            <person name="Wong P.S."/>
            <person name="Aburatani S."/>
            <person name="Fujibuchi W."/>
        </authorList>
    </citation>
    <scope>NUCLEOTIDE SEQUENCE [LARGE SCALE GENOMIC DNA]</scope>
    <source>
        <strain evidence="4 5">JPCC DA0580</strain>
    </source>
</reference>
<dbReference type="PANTHER" id="PTHR24320:SF148">
    <property type="entry name" value="NAD(P)-BINDING ROSSMANN-FOLD SUPERFAMILY PROTEIN"/>
    <property type="match status" value="1"/>
</dbReference>
<sequence length="349" mass="39275">MLYYYASPLWFTAMIPLAVLYSVTCNVLWRPPRMPLTASSSARKGLAIVTGANTGIGFEAARALANEYEVILACRSLKKGKAAVQATVDEFPQARVRAMLLDLTSRESIRSFAQSFPPDSIAVLINNAGRNTDPPSDHHSVLFQTNFVGHFDLTKQLMPAFQANARLVQVSSVMHHFAPYEEQWTDPQFWKQVAGASPMRDRYSLSKLAAILFSVQLNRLHGHHLRSIAVNPGAVNSEIWRDYPVWIRKLFAYIYLTPRQGAQTLMAAAVGDFLQQDNLYLQPYQQPWWGTPFPAWEMLGPFVGHVVTPPRLRHDYHAAAEALWTAMEELLRGEVVMNDTSWTEAGDEL</sequence>
<name>A0A1Z5JXS7_FISSO</name>
<comment type="caution">
    <text evidence="4">The sequence shown here is derived from an EMBL/GenBank/DDBJ whole genome shotgun (WGS) entry which is preliminary data.</text>
</comment>
<accession>A0A1Z5JXS7</accession>
<evidence type="ECO:0000256" key="3">
    <source>
        <dbReference type="SAM" id="Phobius"/>
    </source>
</evidence>
<evidence type="ECO:0000313" key="5">
    <source>
        <dbReference type="Proteomes" id="UP000198406"/>
    </source>
</evidence>
<dbReference type="PANTHER" id="PTHR24320">
    <property type="entry name" value="RETINOL DEHYDROGENASE"/>
    <property type="match status" value="1"/>
</dbReference>
<evidence type="ECO:0000256" key="2">
    <source>
        <dbReference type="ARBA" id="ARBA00023002"/>
    </source>
</evidence>
<dbReference type="SUPFAM" id="SSF51735">
    <property type="entry name" value="NAD(P)-binding Rossmann-fold domains"/>
    <property type="match status" value="1"/>
</dbReference>
<gene>
    <name evidence="4" type="ORF">FisN_26Hh121</name>
</gene>